<gene>
    <name evidence="19" type="ORF">PLBR_LOCUS1792</name>
</gene>
<keyword evidence="6 16" id="KW-0349">Heme</keyword>
<keyword evidence="9 16" id="KW-0479">Metal-binding</keyword>
<evidence type="ECO:0000256" key="10">
    <source>
        <dbReference type="ARBA" id="ARBA00022827"/>
    </source>
</evidence>
<evidence type="ECO:0000256" key="14">
    <source>
        <dbReference type="ARBA" id="ARBA00023033"/>
    </source>
</evidence>
<keyword evidence="7" id="KW-0285">Flavoprotein</keyword>
<comment type="cofactor">
    <cofactor evidence="3">
        <name>FAD</name>
        <dbReference type="ChEBI" id="CHEBI:57692"/>
    </cofactor>
</comment>
<dbReference type="Pfam" id="PF00067">
    <property type="entry name" value="p450"/>
    <property type="match status" value="1"/>
</dbReference>
<comment type="catalytic activity">
    <reaction evidence="15">
        <text>an organic molecule + reduced [NADPH--hemoprotein reductase] + O2 = an alcohol + oxidized [NADPH--hemoprotein reductase] + H2O + H(+)</text>
        <dbReference type="Rhea" id="RHEA:17149"/>
        <dbReference type="Rhea" id="RHEA-COMP:11964"/>
        <dbReference type="Rhea" id="RHEA-COMP:11965"/>
        <dbReference type="ChEBI" id="CHEBI:15377"/>
        <dbReference type="ChEBI" id="CHEBI:15378"/>
        <dbReference type="ChEBI" id="CHEBI:15379"/>
        <dbReference type="ChEBI" id="CHEBI:30879"/>
        <dbReference type="ChEBI" id="CHEBI:57618"/>
        <dbReference type="ChEBI" id="CHEBI:58210"/>
        <dbReference type="ChEBI" id="CHEBI:142491"/>
        <dbReference type="EC" id="1.14.14.1"/>
    </reaction>
</comment>
<dbReference type="InterPro" id="IPR001433">
    <property type="entry name" value="OxRdtase_FAD/NAD-bd"/>
</dbReference>
<evidence type="ECO:0000256" key="3">
    <source>
        <dbReference type="ARBA" id="ARBA00001974"/>
    </source>
</evidence>
<dbReference type="FunFam" id="2.40.30.10:FF:000198">
    <property type="entry name" value="Bifunctional cytochrome P450/NADPH--P450 reductase"/>
    <property type="match status" value="1"/>
</dbReference>
<comment type="cofactor">
    <cofactor evidence="2 16">
        <name>heme</name>
        <dbReference type="ChEBI" id="CHEBI:30413"/>
    </cofactor>
</comment>
<accession>A0A3P3Y324</accession>
<dbReference type="PANTHER" id="PTHR19384">
    <property type="entry name" value="NITRIC OXIDE SYNTHASE-RELATED"/>
    <property type="match status" value="1"/>
</dbReference>
<dbReference type="PANTHER" id="PTHR19384:SF127">
    <property type="entry name" value="BIFUNCTIONAL CYTOCHROME P450_NADPH--P450 REDUCTASE"/>
    <property type="match status" value="1"/>
</dbReference>
<dbReference type="InterPro" id="IPR029039">
    <property type="entry name" value="Flavoprotein-like_sf"/>
</dbReference>
<dbReference type="Proteomes" id="UP000290189">
    <property type="component" value="Unassembled WGS sequence"/>
</dbReference>
<keyword evidence="10" id="KW-0274">FAD</keyword>
<evidence type="ECO:0000256" key="9">
    <source>
        <dbReference type="ARBA" id="ARBA00022723"/>
    </source>
</evidence>
<dbReference type="Gene3D" id="1.10.630.10">
    <property type="entry name" value="Cytochrome P450"/>
    <property type="match status" value="1"/>
</dbReference>
<dbReference type="InterPro" id="IPR002401">
    <property type="entry name" value="Cyt_P450_E_grp-I"/>
</dbReference>
<keyword evidence="5" id="KW-0813">Transport</keyword>
<dbReference type="InterPro" id="IPR008254">
    <property type="entry name" value="Flavodoxin/NO_synth"/>
</dbReference>
<evidence type="ECO:0000256" key="15">
    <source>
        <dbReference type="ARBA" id="ARBA00047827"/>
    </source>
</evidence>
<evidence type="ECO:0000256" key="1">
    <source>
        <dbReference type="ARBA" id="ARBA00001917"/>
    </source>
</evidence>
<evidence type="ECO:0000259" key="18">
    <source>
        <dbReference type="PROSITE" id="PS51384"/>
    </source>
</evidence>
<comment type="similarity">
    <text evidence="4">In the N-terminal section; belongs to the cytochrome P450 family.</text>
</comment>
<dbReference type="PIRSF" id="PIRSF000209">
    <property type="entry name" value="Bifunctional_P450_P450R"/>
    <property type="match status" value="1"/>
</dbReference>
<evidence type="ECO:0000256" key="6">
    <source>
        <dbReference type="ARBA" id="ARBA00022617"/>
    </source>
</evidence>
<feature type="binding site" description="axial binding residue" evidence="16">
    <location>
        <position position="422"/>
    </location>
    <ligand>
        <name>heme</name>
        <dbReference type="ChEBI" id="CHEBI:30413"/>
    </ligand>
    <ligandPart>
        <name>Fe</name>
        <dbReference type="ChEBI" id="CHEBI:18248"/>
    </ligandPart>
</feature>
<evidence type="ECO:0000256" key="5">
    <source>
        <dbReference type="ARBA" id="ARBA00022448"/>
    </source>
</evidence>
<evidence type="ECO:0000256" key="13">
    <source>
        <dbReference type="ARBA" id="ARBA00023004"/>
    </source>
</evidence>
<dbReference type="InterPro" id="IPR017972">
    <property type="entry name" value="Cyt_P450_CS"/>
</dbReference>
<dbReference type="EMBL" id="OVEO01000003">
    <property type="protein sequence ID" value="SPQ94577.1"/>
    <property type="molecule type" value="Genomic_DNA"/>
</dbReference>
<dbReference type="GO" id="GO:0020037">
    <property type="term" value="F:heme binding"/>
    <property type="evidence" value="ECO:0007669"/>
    <property type="project" value="InterPro"/>
</dbReference>
<keyword evidence="19" id="KW-0496">Mitochondrion</keyword>
<evidence type="ECO:0000256" key="16">
    <source>
        <dbReference type="PIRSR" id="PIRSR000209-1"/>
    </source>
</evidence>
<name>A0A3P3Y324_PLABS</name>
<dbReference type="PRINTS" id="PR00385">
    <property type="entry name" value="P450"/>
</dbReference>
<evidence type="ECO:0000256" key="12">
    <source>
        <dbReference type="ARBA" id="ARBA00023002"/>
    </source>
</evidence>
<dbReference type="FunFam" id="1.10.630.10:FF:000040">
    <property type="entry name" value="Bifunctional cytochrome P450/NADPH--P450 reductase"/>
    <property type="match status" value="1"/>
</dbReference>
<evidence type="ECO:0000259" key="17">
    <source>
        <dbReference type="PROSITE" id="PS50902"/>
    </source>
</evidence>
<evidence type="ECO:0000256" key="2">
    <source>
        <dbReference type="ARBA" id="ARBA00001971"/>
    </source>
</evidence>
<dbReference type="GO" id="GO:0005506">
    <property type="term" value="F:iron ion binding"/>
    <property type="evidence" value="ECO:0007669"/>
    <property type="project" value="InterPro"/>
</dbReference>
<dbReference type="GO" id="GO:0010181">
    <property type="term" value="F:FMN binding"/>
    <property type="evidence" value="ECO:0007669"/>
    <property type="project" value="InterPro"/>
</dbReference>
<dbReference type="Gene3D" id="1.20.990.10">
    <property type="entry name" value="NADPH-cytochrome p450 Reductase, Chain A, domain 3"/>
    <property type="match status" value="1"/>
</dbReference>
<dbReference type="Pfam" id="PF00667">
    <property type="entry name" value="FAD_binding_1"/>
    <property type="match status" value="1"/>
</dbReference>
<dbReference type="PROSITE" id="PS00086">
    <property type="entry name" value="CYTOCHROME_P450"/>
    <property type="match status" value="1"/>
</dbReference>
<proteinExistence type="inferred from homology"/>
<keyword evidence="12" id="KW-0560">Oxidoreductase</keyword>
<dbReference type="GO" id="GO:0005829">
    <property type="term" value="C:cytosol"/>
    <property type="evidence" value="ECO:0007669"/>
    <property type="project" value="TreeGrafter"/>
</dbReference>
<feature type="domain" description="FAD-binding FR-type" evidence="18">
    <location>
        <begin position="706"/>
        <end position="943"/>
    </location>
</feature>
<dbReference type="AlphaFoldDB" id="A0A3P3Y324"/>
<dbReference type="SUPFAM" id="SSF52343">
    <property type="entry name" value="Ferredoxin reductase-like, C-terminal NADP-linked domain"/>
    <property type="match status" value="1"/>
</dbReference>
<geneLocation type="mitochondrion" evidence="19"/>
<dbReference type="Gene3D" id="3.40.50.80">
    <property type="entry name" value="Nucleotide-binding domain of ferredoxin-NADP reductase (FNR) module"/>
    <property type="match status" value="1"/>
</dbReference>
<dbReference type="Gene3D" id="2.40.30.10">
    <property type="entry name" value="Translation factors"/>
    <property type="match status" value="1"/>
</dbReference>
<organism evidence="19 20">
    <name type="scientific">Plasmodiophora brassicae</name>
    <name type="common">Clubroot disease agent</name>
    <dbReference type="NCBI Taxonomy" id="37360"/>
    <lineage>
        <taxon>Eukaryota</taxon>
        <taxon>Sar</taxon>
        <taxon>Rhizaria</taxon>
        <taxon>Endomyxa</taxon>
        <taxon>Phytomyxea</taxon>
        <taxon>Plasmodiophorida</taxon>
        <taxon>Plasmodiophoridae</taxon>
        <taxon>Plasmodiophora</taxon>
    </lineage>
</organism>
<dbReference type="InterPro" id="IPR039261">
    <property type="entry name" value="FNR_nucleotide-bd"/>
</dbReference>
<keyword evidence="14" id="KW-0503">Monooxygenase</keyword>
<comment type="cofactor">
    <cofactor evidence="1">
        <name>FMN</name>
        <dbReference type="ChEBI" id="CHEBI:58210"/>
    </cofactor>
</comment>
<dbReference type="GO" id="GO:0003958">
    <property type="term" value="F:NADPH-hemoprotein reductase activity"/>
    <property type="evidence" value="ECO:0007669"/>
    <property type="project" value="InterPro"/>
</dbReference>
<dbReference type="CDD" id="cd06206">
    <property type="entry name" value="bifunctional_CYPOR"/>
    <property type="match status" value="1"/>
</dbReference>
<dbReference type="InterPro" id="IPR023173">
    <property type="entry name" value="NADPH_Cyt_P450_Rdtase_alpha"/>
</dbReference>
<evidence type="ECO:0000313" key="20">
    <source>
        <dbReference type="Proteomes" id="UP000290189"/>
    </source>
</evidence>
<dbReference type="CDD" id="cd11068">
    <property type="entry name" value="CYP120A1"/>
    <property type="match status" value="1"/>
</dbReference>
<dbReference type="Gene3D" id="3.40.50.360">
    <property type="match status" value="1"/>
</dbReference>
<evidence type="ECO:0000256" key="11">
    <source>
        <dbReference type="ARBA" id="ARBA00022857"/>
    </source>
</evidence>
<dbReference type="InterPro" id="IPR001128">
    <property type="entry name" value="Cyt_P450"/>
</dbReference>
<evidence type="ECO:0000313" key="19">
    <source>
        <dbReference type="EMBL" id="SPQ94577.1"/>
    </source>
</evidence>
<evidence type="ECO:0008006" key="21">
    <source>
        <dbReference type="Google" id="ProtNLM"/>
    </source>
</evidence>
<dbReference type="InterPro" id="IPR036396">
    <property type="entry name" value="Cyt_P450_sf"/>
</dbReference>
<evidence type="ECO:0000256" key="8">
    <source>
        <dbReference type="ARBA" id="ARBA00022643"/>
    </source>
</evidence>
<dbReference type="SUPFAM" id="SSF48264">
    <property type="entry name" value="Cytochrome P450"/>
    <property type="match status" value="1"/>
</dbReference>
<dbReference type="InterPro" id="IPR017927">
    <property type="entry name" value="FAD-bd_FR_type"/>
</dbReference>
<evidence type="ECO:0000256" key="7">
    <source>
        <dbReference type="ARBA" id="ARBA00022630"/>
    </source>
</evidence>
<feature type="domain" description="Flavodoxin-like" evidence="17">
    <location>
        <begin position="522"/>
        <end position="663"/>
    </location>
</feature>
<reference evidence="19 20" key="1">
    <citation type="submission" date="2018-03" db="EMBL/GenBank/DDBJ databases">
        <authorList>
            <person name="Fogelqvist J."/>
        </authorList>
    </citation>
    <scope>NUCLEOTIDE SEQUENCE [LARGE SCALE GENOMIC DNA]</scope>
</reference>
<dbReference type="SUPFAM" id="SSF52218">
    <property type="entry name" value="Flavoproteins"/>
    <property type="match status" value="1"/>
</dbReference>
<keyword evidence="8" id="KW-0288">FMN</keyword>
<keyword evidence="13 16" id="KW-0408">Iron</keyword>
<dbReference type="PROSITE" id="PS50902">
    <property type="entry name" value="FLAVODOXIN_LIKE"/>
    <property type="match status" value="1"/>
</dbReference>
<dbReference type="GO" id="GO:0050660">
    <property type="term" value="F:flavin adenine dinucleotide binding"/>
    <property type="evidence" value="ECO:0007669"/>
    <property type="project" value="TreeGrafter"/>
</dbReference>
<dbReference type="InterPro" id="IPR003097">
    <property type="entry name" value="CysJ-like_FAD-binding"/>
</dbReference>
<dbReference type="PROSITE" id="PS51384">
    <property type="entry name" value="FAD_FR"/>
    <property type="match status" value="1"/>
</dbReference>
<dbReference type="Pfam" id="PF00258">
    <property type="entry name" value="Flavodoxin_1"/>
    <property type="match status" value="1"/>
</dbReference>
<dbReference type="PRINTS" id="PR00463">
    <property type="entry name" value="EP450I"/>
</dbReference>
<dbReference type="SUPFAM" id="SSF63380">
    <property type="entry name" value="Riboflavin synthase domain-like"/>
    <property type="match status" value="1"/>
</dbReference>
<protein>
    <recommendedName>
        <fullName evidence="21">Cytochrome P450</fullName>
    </recommendedName>
</protein>
<evidence type="ECO:0000256" key="4">
    <source>
        <dbReference type="ARBA" id="ARBA00010018"/>
    </source>
</evidence>
<sequence length="1103" mass="120110">MPGGNDGTGSEGLVPGANTRAIPQPPESFLVGNLFDVGSADNMLAALGHLAELYGPIYRLRIINSTLVVLSGQEYVDQVCNEDTFEKGLGKALQHIRDLAGDGLFTAFTEEPNWRIAHNILMPVFGAIGVRGMLGDMVDIGQQLVLKLERFGPECNVDVVNDFTRLTLDTIALAAFSYRFNSYYSDTMHPFVTSMVNVLLEAGRRTRRLPMQTALMFREKRQYEADIAYIHQLCDKIVSIRKSHPTDSNDLLNKMLTGRDKETGQGLSDENIRYQMVTFLIAGHETTSGLLSFAFYYLGKHPAIVRKAQAEVDSVTGGRQPITLADLPKFVYIDAILKETLRLNPTAPAFSRKKKGGGRFTFKDGYELQPQEPCQVLLPNLHRDPKVWTDPEVFKPERFLDGGLESLPPNSYKPFGSGERACIGRAFAIQEATLVTAMLLQRFDVELGDPSYELRIKSTLTIKPDGLLMRFRPRDGARPAAAPAMAPSPTTTTLLQAAETAVSATGAQPARSPPSAAATKRLTVLFGSNAGSCESFAQRLASDAKMRGYAADVQALDSLSIEALLPTDRPVAIITASYEGHPCDNARSFVSALEHAKPGAFAGVAFAVLGCGHRDWVRTYQRVPTLIDKMLAEAGARRLCPLATTDAAGDFFGGFEAWEDGLWKHLQAGYYVQAGDNQAASPDAVDVAASGLQVDVVAEHRLLDGGEYRAGVVVENRRLTADKLQYGGMEKRHLVIKLPDGVTYRAGDYLALMPLNPASQVSRVLRRFNLSPEASVVIRPPGRPHLPTDRPVGVLSLLSTYVELGEYCSRRTLQHLIATTPAAEPAMLAGLQALSLDPAYSDDVVARRVSLLDLLEVHARHPMPFGDFLGFLPPMRMRQYSISSSPLWKPDSVTLTFDVLDAPALSGGHRRKVGVASTYLAGAEAGDRLTCTVRSSARAFHLPADPQVPVIMVAAGSGIAPFRGFIQERAAMVAVGRQVGPALLYYGCRAREEFVYADDLKRWEALGAVSVRVAFSREQASPAGVPASCKHVDQLIVEQKGELIDLVRAGAHVYVCGSASRLGKSVSAAMVTMYKEYAACDDDQANRWLDSIKGERYATDVFN</sequence>
<dbReference type="InterPro" id="IPR017938">
    <property type="entry name" value="Riboflavin_synthase-like_b-brl"/>
</dbReference>
<dbReference type="InterPro" id="IPR023206">
    <property type="entry name" value="Bifunctional_P450_P450_red"/>
</dbReference>
<dbReference type="GO" id="GO:0070330">
    <property type="term" value="F:aromatase activity"/>
    <property type="evidence" value="ECO:0007669"/>
    <property type="project" value="InterPro"/>
</dbReference>
<dbReference type="Pfam" id="PF00175">
    <property type="entry name" value="NAD_binding_1"/>
    <property type="match status" value="1"/>
</dbReference>
<keyword evidence="11" id="KW-0521">NADP</keyword>